<dbReference type="AlphaFoldDB" id="S3D879"/>
<protein>
    <submittedName>
        <fullName evidence="2">Uncharacterized protein</fullName>
    </submittedName>
</protein>
<evidence type="ECO:0000313" key="3">
    <source>
        <dbReference type="Proteomes" id="UP000016922"/>
    </source>
</evidence>
<proteinExistence type="predicted"/>
<feature type="region of interest" description="Disordered" evidence="1">
    <location>
        <begin position="1"/>
        <end position="27"/>
    </location>
</feature>
<accession>S3D879</accession>
<sequence length="131" mass="15437">MRPQMPPSDQKLATKSPSHLRLEKQENYEHKQNALLDGEILELMRRIHDLEGDRDYWKERALKGEVRHNDMVKDLKAGKKIPEVLKENVKKYGNCVEMREEEKYWKREDGKGDLGKGGNDNKKQTGKNHRK</sequence>
<gene>
    <name evidence="2" type="ORF">GLAREA_06978</name>
</gene>
<evidence type="ECO:0000313" key="2">
    <source>
        <dbReference type="EMBL" id="EPE33965.1"/>
    </source>
</evidence>
<organism evidence="2 3">
    <name type="scientific">Glarea lozoyensis (strain ATCC 20868 / MF5171)</name>
    <dbReference type="NCBI Taxonomy" id="1116229"/>
    <lineage>
        <taxon>Eukaryota</taxon>
        <taxon>Fungi</taxon>
        <taxon>Dikarya</taxon>
        <taxon>Ascomycota</taxon>
        <taxon>Pezizomycotina</taxon>
        <taxon>Leotiomycetes</taxon>
        <taxon>Helotiales</taxon>
        <taxon>Helotiaceae</taxon>
        <taxon>Glarea</taxon>
    </lineage>
</organism>
<feature type="region of interest" description="Disordered" evidence="1">
    <location>
        <begin position="106"/>
        <end position="131"/>
    </location>
</feature>
<dbReference type="RefSeq" id="XP_008079117.1">
    <property type="nucleotide sequence ID" value="XM_008080926.1"/>
</dbReference>
<keyword evidence="3" id="KW-1185">Reference proteome</keyword>
<dbReference type="EMBL" id="KE145357">
    <property type="protein sequence ID" value="EPE33965.1"/>
    <property type="molecule type" value="Genomic_DNA"/>
</dbReference>
<name>S3D879_GLAL2</name>
<reference evidence="2 3" key="1">
    <citation type="journal article" date="2013" name="BMC Genomics">
        <title>Genomics-driven discovery of the pneumocandin biosynthetic gene cluster in the fungus Glarea lozoyensis.</title>
        <authorList>
            <person name="Chen L."/>
            <person name="Yue Q."/>
            <person name="Zhang X."/>
            <person name="Xiang M."/>
            <person name="Wang C."/>
            <person name="Li S."/>
            <person name="Che Y."/>
            <person name="Ortiz-Lopez F.J."/>
            <person name="Bills G.F."/>
            <person name="Liu X."/>
            <person name="An Z."/>
        </authorList>
    </citation>
    <scope>NUCLEOTIDE SEQUENCE [LARGE SCALE GENOMIC DNA]</scope>
    <source>
        <strain evidence="3">ATCC 20868 / MF5171</strain>
    </source>
</reference>
<feature type="compositionally biased region" description="Basic and acidic residues" evidence="1">
    <location>
        <begin position="106"/>
        <end position="123"/>
    </location>
</feature>
<dbReference type="GeneID" id="19466031"/>
<evidence type="ECO:0000256" key="1">
    <source>
        <dbReference type="SAM" id="MobiDB-lite"/>
    </source>
</evidence>
<dbReference type="KEGG" id="glz:GLAREA_06978"/>
<dbReference type="HOGENOM" id="CLU_1927820_0_0_1"/>
<dbReference type="Proteomes" id="UP000016922">
    <property type="component" value="Unassembled WGS sequence"/>
</dbReference>